<evidence type="ECO:0000259" key="2">
    <source>
        <dbReference type="Pfam" id="PF14905"/>
    </source>
</evidence>
<evidence type="ECO:0000256" key="1">
    <source>
        <dbReference type="SAM" id="SignalP"/>
    </source>
</evidence>
<dbReference type="Proteomes" id="UP000823769">
    <property type="component" value="Unassembled WGS sequence"/>
</dbReference>
<dbReference type="PROSITE" id="PS51257">
    <property type="entry name" value="PROKAR_LIPOPROTEIN"/>
    <property type="match status" value="1"/>
</dbReference>
<feature type="chain" id="PRO_5039595189" evidence="1">
    <location>
        <begin position="24"/>
        <end position="928"/>
    </location>
</feature>
<reference evidence="3" key="2">
    <citation type="journal article" date="2021" name="PeerJ">
        <title>Extensive microbial diversity within the chicken gut microbiome revealed by metagenomics and culture.</title>
        <authorList>
            <person name="Gilroy R."/>
            <person name="Ravi A."/>
            <person name="Getino M."/>
            <person name="Pursley I."/>
            <person name="Horton D.L."/>
            <person name="Alikhan N.F."/>
            <person name="Baker D."/>
            <person name="Gharbi K."/>
            <person name="Hall N."/>
            <person name="Watson M."/>
            <person name="Adriaenssens E.M."/>
            <person name="Foster-Nyarko E."/>
            <person name="Jarju S."/>
            <person name="Secka A."/>
            <person name="Antonio M."/>
            <person name="Oren A."/>
            <person name="Chaudhuri R.R."/>
            <person name="La Ragione R."/>
            <person name="Hildebrand F."/>
            <person name="Pallen M.J."/>
        </authorList>
    </citation>
    <scope>NUCLEOTIDE SEQUENCE</scope>
    <source>
        <strain evidence="3">B3-1481</strain>
    </source>
</reference>
<dbReference type="Pfam" id="PF14905">
    <property type="entry name" value="OMP_b-brl_3"/>
    <property type="match status" value="1"/>
</dbReference>
<sequence length="928" mass="102378">MKTGFKLPACILALLFSCLAAPAQEKCGIIGYVHEFIEVFGKEQSVAVGGYEAVLMTAEDTLRVVSHNGDFQFRDLDPGTVRLLVVKDGYLPFDDNITLTQGDQAVTIELTHEGEELSGAVATAVQPVLTMKGDTLVFHADAVKRMTGDYAIDLIAQMPGAEVSDMGITIHGKQVSRAYVNGVLVFGRDPMDAMRHLAAEQVVTMNIYDEAPLGTDEDLVEAPQKERVIDIHTKDPIFDVTDLQAMLSGGADKEKNIDGKLQERYIAGLSGNFFSENLQVKADLLANNVGLGQSISMGGSSFSTPASALTSQTVRNYARVSVEKYWGRNYNTRTGLSVGYTYSDSYTRSPQKSIVEQFKTELSPARTISDSTSSVSRIRSHSLNTGFQKSLGESLSMNWLNNLSLHQSLGTSDVVRENNVEGEVYKENSSSRTDEDGWSINESLSFTGWSGTSRNPYSINLKFSADKGNTSGFNVDTLRSSASRRYLEMSGDKLNWNAGAAFDYSLLFKNGKHQERLNFALSSEYAKNNKKQASFDLLGGDPVADMVNTYDYTYSALTSKAGLTFSRLYFSAGLSVQHSYLTDTERIPADGSLSKSYISLIPYIHLYSGKGTDLSLSSSVQLPSLEQIRKRVDNTNPYLVVAGNPDLRPGHTYNLSFTTGSFFSLNPRNLNINVIFTDHPIVSRERVFQSSTFLPEYDGYEMPAGSMLRYYDNADWALNAKLRYSDGTGIDFSEKMKPIIFSYNLGATAAVNPSYLMDELYRTTDLSGSAGFSLNYTPTEKLRLSLSAGAAYTRSSSSISDAVIQALNWNYGTTLRYTPWDFAFLEARYNNSSRLILGSDNVWGNDFLKVSLGGSLLDGKLSIMLEGIDLLNNKDMYTTSYTENSFTQSFKPVFGQYVLLTLRYRFNSTQGKSFRSTISSGSEQLRAF</sequence>
<comment type="caution">
    <text evidence="3">The sequence shown here is derived from an EMBL/GenBank/DDBJ whole genome shotgun (WGS) entry which is preliminary data.</text>
</comment>
<name>A0A9D9IWT6_9BACT</name>
<feature type="domain" description="Outer membrane protein beta-barrel" evidence="2">
    <location>
        <begin position="460"/>
        <end position="674"/>
    </location>
</feature>
<organism evidence="3 4">
    <name type="scientific">Candidatus Cryptobacteroides avistercoris</name>
    <dbReference type="NCBI Taxonomy" id="2840758"/>
    <lineage>
        <taxon>Bacteria</taxon>
        <taxon>Pseudomonadati</taxon>
        <taxon>Bacteroidota</taxon>
        <taxon>Bacteroidia</taxon>
        <taxon>Bacteroidales</taxon>
        <taxon>Candidatus Cryptobacteroides</taxon>
    </lineage>
</organism>
<feature type="signal peptide" evidence="1">
    <location>
        <begin position="1"/>
        <end position="23"/>
    </location>
</feature>
<proteinExistence type="predicted"/>
<dbReference type="SUPFAM" id="SSF56935">
    <property type="entry name" value="Porins"/>
    <property type="match status" value="1"/>
</dbReference>
<dbReference type="AlphaFoldDB" id="A0A9D9IWT6"/>
<dbReference type="EMBL" id="JADILW010000080">
    <property type="protein sequence ID" value="MBO8480562.1"/>
    <property type="molecule type" value="Genomic_DNA"/>
</dbReference>
<evidence type="ECO:0000313" key="3">
    <source>
        <dbReference type="EMBL" id="MBO8480562.1"/>
    </source>
</evidence>
<evidence type="ECO:0000313" key="4">
    <source>
        <dbReference type="Proteomes" id="UP000823769"/>
    </source>
</evidence>
<accession>A0A9D9IWT6</accession>
<keyword evidence="1" id="KW-0732">Signal</keyword>
<gene>
    <name evidence="3" type="ORF">IAB76_05595</name>
</gene>
<dbReference type="InterPro" id="IPR041700">
    <property type="entry name" value="OMP_b-brl_3"/>
</dbReference>
<reference evidence="3" key="1">
    <citation type="submission" date="2020-10" db="EMBL/GenBank/DDBJ databases">
        <authorList>
            <person name="Gilroy R."/>
        </authorList>
    </citation>
    <scope>NUCLEOTIDE SEQUENCE</scope>
    <source>
        <strain evidence="3">B3-1481</strain>
    </source>
</reference>
<protein>
    <submittedName>
        <fullName evidence="3">Outer membrane beta-barrel protein</fullName>
    </submittedName>
</protein>